<dbReference type="SUPFAM" id="SSF56219">
    <property type="entry name" value="DNase I-like"/>
    <property type="match status" value="1"/>
</dbReference>
<gene>
    <name evidence="3" type="ORF">CFOL_v3_32053</name>
</gene>
<evidence type="ECO:0000313" key="3">
    <source>
        <dbReference type="EMBL" id="GAV88631.1"/>
    </source>
</evidence>
<dbReference type="Proteomes" id="UP000187406">
    <property type="component" value="Unassembled WGS sequence"/>
</dbReference>
<dbReference type="InterPro" id="IPR025558">
    <property type="entry name" value="DUF4283"/>
</dbReference>
<evidence type="ECO:0000256" key="1">
    <source>
        <dbReference type="SAM" id="MobiDB-lite"/>
    </source>
</evidence>
<keyword evidence="4" id="KW-1185">Reference proteome</keyword>
<sequence>LQFFEPLVVDGIPRAKPPPEVCANGALEWEYTLAAFLVGKRLPAAKVRDVLLRKWGQVGSFSFHTVSTGIFLIKFDNGQARDWVLDNGPWDIWGYHIALRKWTKGMSLRLEDCNSIPIWVKLSNVPVHLWSKLGLNYIASVLGRPLYMDAPTTNRQSLTFARVCVDMLASSSFPNSITLDLDDGSSTVVGVEYPWKPQVCTLCRVFDHANKSCPRAARREWLPKPVVEACRKPEDAEGWITIKRKNPPVVSDQSLAGDIPGVGRALDQPQQAPKTPAKGNEYPLPMDRTKEPASASPDPNPLGSKVVHIDGGCNMMDNNRGKAICTMTDSALVGGTSGSSKKKKKKGQLAVWNVRGLNNPSKHREVAQFILSNKISLFALLETRLRESNVEHVVKSIRRNWHFCSNHNSSLSGRIVVMWDASQIDFVFLFANEQALHGRVLLPNRQEIYVSFIYGLCDSRGRKQLSDDIIFCSNRFKKSPWTLLGDFNVTRFSNEHSSSYRVTKAMEEFNHTIRAAELEDLKSTGLKFTWTNMRSGPAAISKKLDRALGNWQWFKQFGDSYVHVSNQGISDHSPLSIQMMQQVQSAGRPFKFLNFWAEHPDFLVIVRQEWAKSYEGPPLRRIQLKLKGLK</sequence>
<feature type="non-terminal residue" evidence="3">
    <location>
        <position position="630"/>
    </location>
</feature>
<dbReference type="InterPro" id="IPR036691">
    <property type="entry name" value="Endo/exonu/phosph_ase_sf"/>
</dbReference>
<protein>
    <submittedName>
        <fullName evidence="3">Exo_endo_phos domain-containing protein/DUF4283 domain-containing protein/zf-CCHC_4 domain-containing protein</fullName>
    </submittedName>
</protein>
<organism evidence="3 4">
    <name type="scientific">Cephalotus follicularis</name>
    <name type="common">Albany pitcher plant</name>
    <dbReference type="NCBI Taxonomy" id="3775"/>
    <lineage>
        <taxon>Eukaryota</taxon>
        <taxon>Viridiplantae</taxon>
        <taxon>Streptophyta</taxon>
        <taxon>Embryophyta</taxon>
        <taxon>Tracheophyta</taxon>
        <taxon>Spermatophyta</taxon>
        <taxon>Magnoliopsida</taxon>
        <taxon>eudicotyledons</taxon>
        <taxon>Gunneridae</taxon>
        <taxon>Pentapetalae</taxon>
        <taxon>rosids</taxon>
        <taxon>fabids</taxon>
        <taxon>Oxalidales</taxon>
        <taxon>Cephalotaceae</taxon>
        <taxon>Cephalotus</taxon>
    </lineage>
</organism>
<dbReference type="InterPro" id="IPR040256">
    <property type="entry name" value="At4g02000-like"/>
</dbReference>
<reference evidence="4" key="1">
    <citation type="submission" date="2016-04" db="EMBL/GenBank/DDBJ databases">
        <title>Cephalotus genome sequencing.</title>
        <authorList>
            <person name="Fukushima K."/>
            <person name="Hasebe M."/>
            <person name="Fang X."/>
        </authorList>
    </citation>
    <scope>NUCLEOTIDE SEQUENCE [LARGE SCALE GENOMIC DNA]</scope>
    <source>
        <strain evidence="4">cv. St1</strain>
    </source>
</reference>
<dbReference type="PANTHER" id="PTHR31286">
    <property type="entry name" value="GLYCINE-RICH CELL WALL STRUCTURAL PROTEIN 1.8-LIKE"/>
    <property type="match status" value="1"/>
</dbReference>
<name>A0A1Q3D870_CEPFO</name>
<evidence type="ECO:0000259" key="2">
    <source>
        <dbReference type="Pfam" id="PF14111"/>
    </source>
</evidence>
<dbReference type="PANTHER" id="PTHR31286:SF165">
    <property type="entry name" value="DUF4283 DOMAIN-CONTAINING PROTEIN"/>
    <property type="match status" value="1"/>
</dbReference>
<proteinExistence type="predicted"/>
<dbReference type="AlphaFoldDB" id="A0A1Q3D870"/>
<feature type="non-terminal residue" evidence="3">
    <location>
        <position position="1"/>
    </location>
</feature>
<dbReference type="Pfam" id="PF14111">
    <property type="entry name" value="DUF4283"/>
    <property type="match status" value="1"/>
</dbReference>
<dbReference type="Gene3D" id="3.60.10.10">
    <property type="entry name" value="Endonuclease/exonuclease/phosphatase"/>
    <property type="match status" value="1"/>
</dbReference>
<comment type="caution">
    <text evidence="3">The sequence shown here is derived from an EMBL/GenBank/DDBJ whole genome shotgun (WGS) entry which is preliminary data.</text>
</comment>
<accession>A0A1Q3D870</accession>
<feature type="domain" description="DUF4283" evidence="2">
    <location>
        <begin position="27"/>
        <end position="106"/>
    </location>
</feature>
<evidence type="ECO:0000313" key="4">
    <source>
        <dbReference type="Proteomes" id="UP000187406"/>
    </source>
</evidence>
<dbReference type="EMBL" id="BDDD01004997">
    <property type="protein sequence ID" value="GAV88631.1"/>
    <property type="molecule type" value="Genomic_DNA"/>
</dbReference>
<feature type="region of interest" description="Disordered" evidence="1">
    <location>
        <begin position="251"/>
        <end position="302"/>
    </location>
</feature>
<dbReference type="OrthoDB" id="1002480at2759"/>
<dbReference type="InParanoid" id="A0A1Q3D870"/>